<sequence length="389" mass="42393">MILDYDVILARYGEVAIKGPSVRRRFEGKLLHNIKSAFSCRAELRHGRIFIFPEDMDEALDRLSKIFGIVSFSPAVTAETGFDSIEDALREYIDELRSEGLLTSRTPFAIRCRRVGEHDFTSQEMAAFAGSVVVGEVGAPVDLGNPDLEIHLEIREDETYIYHRVIPGPGGLPAGTQGKVVALLSGGIDSPVATYLMMKRGCQVVAVHMDNAPFTGEEAEEKVEKIAAKLAEYSAGVEFKLRTFSYGRYLESCRKGAPEKMTCVLCKFGMYHLAEMVAEEEGALAIVDGSSLGQVASQTLPNILATRMGVNIPILSPLIGMDKVEIENLAKRIGTYDISVIPDGGCSAVPAHPSTASPPEAVMEASEKINVKEEVAEIFRKGSKTRIFS</sequence>
<evidence type="ECO:0000256" key="3">
    <source>
        <dbReference type="ARBA" id="ARBA00022555"/>
    </source>
</evidence>
<dbReference type="Gene3D" id="3.40.50.620">
    <property type="entry name" value="HUPs"/>
    <property type="match status" value="1"/>
</dbReference>
<evidence type="ECO:0000256" key="1">
    <source>
        <dbReference type="ARBA" id="ARBA00004496"/>
    </source>
</evidence>
<feature type="binding site" evidence="9">
    <location>
        <begin position="183"/>
        <end position="184"/>
    </location>
    <ligand>
        <name>ATP</name>
        <dbReference type="ChEBI" id="CHEBI:30616"/>
    </ligand>
</feature>
<evidence type="ECO:0000259" key="10">
    <source>
        <dbReference type="PROSITE" id="PS51165"/>
    </source>
</evidence>
<dbReference type="EC" id="2.8.1.4" evidence="9"/>
<keyword evidence="6 9" id="KW-0067">ATP-binding</keyword>
<keyword evidence="8 9" id="KW-0784">Thiamine biosynthesis</keyword>
<feature type="binding site" evidence="9">
    <location>
        <position position="289"/>
    </location>
    <ligand>
        <name>ATP</name>
        <dbReference type="ChEBI" id="CHEBI:30616"/>
    </ligand>
</feature>
<keyword evidence="12" id="KW-1185">Reference proteome</keyword>
<dbReference type="InterPro" id="IPR003720">
    <property type="entry name" value="tRNA_STrfase"/>
</dbReference>
<dbReference type="GO" id="GO:0009229">
    <property type="term" value="P:thiamine diphosphate biosynthetic process"/>
    <property type="evidence" value="ECO:0007669"/>
    <property type="project" value="UniProtKB-UniRule"/>
</dbReference>
<protein>
    <recommendedName>
        <fullName evidence="9">Probable tRNA sulfurtransferase</fullName>
        <ecNumber evidence="9">2.8.1.4</ecNumber>
    </recommendedName>
    <alternativeName>
        <fullName evidence="9">Sulfur carrier protein ThiS sulfurtransferase</fullName>
    </alternativeName>
    <alternativeName>
        <fullName evidence="9">Thiamine biosynthesis protein ThiI</fullName>
    </alternativeName>
    <alternativeName>
        <fullName evidence="9">tRNA 4-thiouridine synthase</fullName>
    </alternativeName>
</protein>
<dbReference type="NCBIfam" id="TIGR00342">
    <property type="entry name" value="tRNA uracil 4-sulfurtransferase ThiI"/>
    <property type="match status" value="1"/>
</dbReference>
<comment type="caution">
    <text evidence="11">The sequence shown here is derived from an EMBL/GenBank/DDBJ whole genome shotgun (WGS) entry which is preliminary data.</text>
</comment>
<evidence type="ECO:0000256" key="7">
    <source>
        <dbReference type="ARBA" id="ARBA00022884"/>
    </source>
</evidence>
<evidence type="ECO:0000256" key="6">
    <source>
        <dbReference type="ARBA" id="ARBA00022840"/>
    </source>
</evidence>
<feature type="domain" description="THUMP" evidence="10">
    <location>
        <begin position="57"/>
        <end position="165"/>
    </location>
</feature>
<keyword evidence="2 9" id="KW-0963">Cytoplasm</keyword>
<dbReference type="CDD" id="cd11716">
    <property type="entry name" value="THUMP_ThiI"/>
    <property type="match status" value="1"/>
</dbReference>
<dbReference type="SMART" id="SM00981">
    <property type="entry name" value="THUMP"/>
    <property type="match status" value="1"/>
</dbReference>
<dbReference type="UniPathway" id="UPA00060"/>
<dbReference type="HAMAP" id="MF_00021">
    <property type="entry name" value="ThiI"/>
    <property type="match status" value="1"/>
</dbReference>
<keyword evidence="7 9" id="KW-0694">RNA-binding</keyword>
<comment type="subcellular location">
    <subcellularLocation>
        <location evidence="1 9">Cytoplasm</location>
    </subcellularLocation>
</comment>
<dbReference type="Pfam" id="PF02568">
    <property type="entry name" value="ThiI"/>
    <property type="match status" value="1"/>
</dbReference>
<dbReference type="GO" id="GO:0005829">
    <property type="term" value="C:cytosol"/>
    <property type="evidence" value="ECO:0007669"/>
    <property type="project" value="TreeGrafter"/>
</dbReference>
<dbReference type="Pfam" id="PF02926">
    <property type="entry name" value="THUMP"/>
    <property type="match status" value="1"/>
</dbReference>
<keyword evidence="5 9" id="KW-0547">Nucleotide-binding</keyword>
<dbReference type="InterPro" id="IPR014729">
    <property type="entry name" value="Rossmann-like_a/b/a_fold"/>
</dbReference>
<keyword evidence="4 9" id="KW-0808">Transferase</keyword>
<comment type="pathway">
    <text evidence="9">Cofactor biosynthesis; thiamine diphosphate biosynthesis.</text>
</comment>
<feature type="binding site" evidence="9">
    <location>
        <position position="298"/>
    </location>
    <ligand>
        <name>ATP</name>
        <dbReference type="ChEBI" id="CHEBI:30616"/>
    </ligand>
</feature>
<dbReference type="GO" id="GO:0005524">
    <property type="term" value="F:ATP binding"/>
    <property type="evidence" value="ECO:0007669"/>
    <property type="project" value="UniProtKB-UniRule"/>
</dbReference>
<dbReference type="CDD" id="cd01712">
    <property type="entry name" value="PPase_ThiI"/>
    <property type="match status" value="1"/>
</dbReference>
<reference evidence="11 12" key="1">
    <citation type="submission" date="2018-07" db="EMBL/GenBank/DDBJ databases">
        <title>Genomic Encyclopedia of Type Strains, Phase IV (KMG-IV): sequencing the most valuable type-strain genomes for metagenomic binning, comparative biology and taxonomic classification.</title>
        <authorList>
            <person name="Goeker M."/>
        </authorList>
    </citation>
    <scope>NUCLEOTIDE SEQUENCE [LARGE SCALE GENOMIC DNA]</scope>
    <source>
        <strain evidence="11 12">DSM 7466</strain>
    </source>
</reference>
<dbReference type="Pfam" id="PF22025">
    <property type="entry name" value="ThiI_fer"/>
    <property type="match status" value="1"/>
</dbReference>
<evidence type="ECO:0000256" key="9">
    <source>
        <dbReference type="HAMAP-Rule" id="MF_00021"/>
    </source>
</evidence>
<dbReference type="PANTHER" id="PTHR43209:SF1">
    <property type="entry name" value="TRNA SULFURTRANSFERASE"/>
    <property type="match status" value="1"/>
</dbReference>
<dbReference type="AlphaFoldDB" id="A0A371NB53"/>
<dbReference type="SUPFAM" id="SSF143437">
    <property type="entry name" value="THUMP domain-like"/>
    <property type="match status" value="1"/>
</dbReference>
<evidence type="ECO:0000256" key="5">
    <source>
        <dbReference type="ARBA" id="ARBA00022741"/>
    </source>
</evidence>
<dbReference type="GO" id="GO:0002937">
    <property type="term" value="P:tRNA 4-thiouridine biosynthesis"/>
    <property type="evidence" value="ECO:0007669"/>
    <property type="project" value="TreeGrafter"/>
</dbReference>
<dbReference type="GeneID" id="301443430"/>
<dbReference type="InterPro" id="IPR054173">
    <property type="entry name" value="ThiI_fer"/>
</dbReference>
<dbReference type="PROSITE" id="PS51165">
    <property type="entry name" value="THUMP"/>
    <property type="match status" value="1"/>
</dbReference>
<gene>
    <name evidence="9" type="primary">thiI</name>
    <name evidence="11" type="ORF">C7452_1226</name>
</gene>
<dbReference type="GO" id="GO:0009228">
    <property type="term" value="P:thiamine biosynthetic process"/>
    <property type="evidence" value="ECO:0007669"/>
    <property type="project" value="UniProtKB-KW"/>
</dbReference>
<evidence type="ECO:0000256" key="8">
    <source>
        <dbReference type="ARBA" id="ARBA00022977"/>
    </source>
</evidence>
<comment type="caution">
    <text evidence="9">Lacks conserved residue(s) required for the propagation of feature annotation.</text>
</comment>
<evidence type="ECO:0000256" key="4">
    <source>
        <dbReference type="ARBA" id="ARBA00022679"/>
    </source>
</evidence>
<feature type="binding site" evidence="9">
    <location>
        <position position="267"/>
    </location>
    <ligand>
        <name>ATP</name>
        <dbReference type="ChEBI" id="CHEBI:30616"/>
    </ligand>
</feature>
<dbReference type="InterPro" id="IPR004114">
    <property type="entry name" value="THUMP_dom"/>
</dbReference>
<dbReference type="SUPFAM" id="SSF52402">
    <property type="entry name" value="Adenine nucleotide alpha hydrolases-like"/>
    <property type="match status" value="1"/>
</dbReference>
<dbReference type="Proteomes" id="UP000256864">
    <property type="component" value="Unassembled WGS sequence"/>
</dbReference>
<dbReference type="InterPro" id="IPR020536">
    <property type="entry name" value="ThiI_AANH"/>
</dbReference>
<comment type="similarity">
    <text evidence="9">Belongs to the ThiI family.</text>
</comment>
<organism evidence="11 12">
    <name type="scientific">Methanothermobacter defluvii</name>
    <dbReference type="NCBI Taxonomy" id="49339"/>
    <lineage>
        <taxon>Archaea</taxon>
        <taxon>Methanobacteriati</taxon>
        <taxon>Methanobacteriota</taxon>
        <taxon>Methanomada group</taxon>
        <taxon>Methanobacteria</taxon>
        <taxon>Methanobacteriales</taxon>
        <taxon>Methanobacteriaceae</taxon>
        <taxon>Methanothermobacter</taxon>
    </lineage>
</organism>
<dbReference type="GO" id="GO:0052837">
    <property type="term" value="P:thiazole biosynthetic process"/>
    <property type="evidence" value="ECO:0007669"/>
    <property type="project" value="TreeGrafter"/>
</dbReference>
<evidence type="ECO:0000313" key="12">
    <source>
        <dbReference type="Proteomes" id="UP000256864"/>
    </source>
</evidence>
<dbReference type="RefSeq" id="WP_115892587.1">
    <property type="nucleotide sequence ID" value="NZ_QREL01000002.1"/>
</dbReference>
<dbReference type="EMBL" id="QREL01000002">
    <property type="protein sequence ID" value="REE26267.1"/>
    <property type="molecule type" value="Genomic_DNA"/>
</dbReference>
<comment type="function">
    <text evidence="9">Catalyzes the ATP-dependent transfer of a sulfur to tRNA to produce 4-thiouridine in position 8 of tRNAs, which functions as a near-UV photosensor. Also catalyzes the transfer of sulfur to the sulfur carrier protein ThiS, forming ThiS-thiocarboxylate. This is a step in the synthesis of thiazole, in the thiamine biosynthesis pathway. The sulfur is donated as persulfide by IscS.</text>
</comment>
<dbReference type="GO" id="GO:0140741">
    <property type="term" value="F:tRNA-uracil-4 sulfurtransferase activity"/>
    <property type="evidence" value="ECO:0007669"/>
    <property type="project" value="UniProtKB-EC"/>
</dbReference>
<dbReference type="InterPro" id="IPR049962">
    <property type="entry name" value="THUMP_ThiI"/>
</dbReference>
<dbReference type="InterPro" id="IPR049961">
    <property type="entry name" value="ThiI_N"/>
</dbReference>
<dbReference type="Gene3D" id="3.30.2130.30">
    <property type="match status" value="1"/>
</dbReference>
<evidence type="ECO:0000313" key="11">
    <source>
        <dbReference type="EMBL" id="REE26267.1"/>
    </source>
</evidence>
<name>A0A371NB53_9EURY</name>
<accession>A0A371NB53</accession>
<dbReference type="GO" id="GO:0000049">
    <property type="term" value="F:tRNA binding"/>
    <property type="evidence" value="ECO:0007669"/>
    <property type="project" value="UniProtKB-UniRule"/>
</dbReference>
<dbReference type="GO" id="GO:0004810">
    <property type="term" value="F:CCA tRNA nucleotidyltransferase activity"/>
    <property type="evidence" value="ECO:0007669"/>
    <property type="project" value="InterPro"/>
</dbReference>
<evidence type="ECO:0000256" key="2">
    <source>
        <dbReference type="ARBA" id="ARBA00022490"/>
    </source>
</evidence>
<dbReference type="InterPro" id="IPR050102">
    <property type="entry name" value="tRNA_sulfurtransferase_ThiI"/>
</dbReference>
<proteinExistence type="inferred from homology"/>
<comment type="catalytic activity">
    <reaction evidence="9">
        <text>[ThiI sulfur-carrier protein]-S-sulfanyl-L-cysteine + a uridine in tRNA + 2 reduced [2Fe-2S]-[ferredoxin] + ATP + H(+) = [ThiI sulfur-carrier protein]-L-cysteine + a 4-thiouridine in tRNA + 2 oxidized [2Fe-2S]-[ferredoxin] + AMP + diphosphate</text>
        <dbReference type="Rhea" id="RHEA:24176"/>
        <dbReference type="Rhea" id="RHEA-COMP:10000"/>
        <dbReference type="Rhea" id="RHEA-COMP:10001"/>
        <dbReference type="Rhea" id="RHEA-COMP:13337"/>
        <dbReference type="Rhea" id="RHEA-COMP:13338"/>
        <dbReference type="Rhea" id="RHEA-COMP:13339"/>
        <dbReference type="Rhea" id="RHEA-COMP:13340"/>
        <dbReference type="ChEBI" id="CHEBI:15378"/>
        <dbReference type="ChEBI" id="CHEBI:29950"/>
        <dbReference type="ChEBI" id="CHEBI:30616"/>
        <dbReference type="ChEBI" id="CHEBI:33019"/>
        <dbReference type="ChEBI" id="CHEBI:33737"/>
        <dbReference type="ChEBI" id="CHEBI:33738"/>
        <dbReference type="ChEBI" id="CHEBI:61963"/>
        <dbReference type="ChEBI" id="CHEBI:65315"/>
        <dbReference type="ChEBI" id="CHEBI:136798"/>
        <dbReference type="ChEBI" id="CHEBI:456215"/>
        <dbReference type="EC" id="2.8.1.4"/>
    </reaction>
</comment>
<keyword evidence="3 9" id="KW-0820">tRNA-binding</keyword>
<comment type="catalytic activity">
    <reaction evidence="9">
        <text>[ThiS sulfur-carrier protein]-C-terminal Gly-Gly-AMP + S-sulfanyl-L-cysteinyl-[cysteine desulfurase] + AH2 = [ThiS sulfur-carrier protein]-C-terminal-Gly-aminoethanethioate + L-cysteinyl-[cysteine desulfurase] + A + AMP + 2 H(+)</text>
        <dbReference type="Rhea" id="RHEA:43340"/>
        <dbReference type="Rhea" id="RHEA-COMP:12157"/>
        <dbReference type="Rhea" id="RHEA-COMP:12158"/>
        <dbReference type="Rhea" id="RHEA-COMP:12910"/>
        <dbReference type="Rhea" id="RHEA-COMP:19908"/>
        <dbReference type="ChEBI" id="CHEBI:13193"/>
        <dbReference type="ChEBI" id="CHEBI:15378"/>
        <dbReference type="ChEBI" id="CHEBI:17499"/>
        <dbReference type="ChEBI" id="CHEBI:29950"/>
        <dbReference type="ChEBI" id="CHEBI:61963"/>
        <dbReference type="ChEBI" id="CHEBI:90618"/>
        <dbReference type="ChEBI" id="CHEBI:232372"/>
        <dbReference type="ChEBI" id="CHEBI:456215"/>
    </reaction>
</comment>
<dbReference type="FunFam" id="3.40.50.620:FF:000053">
    <property type="entry name" value="Probable tRNA sulfurtransferase"/>
    <property type="match status" value="1"/>
</dbReference>
<dbReference type="PANTHER" id="PTHR43209">
    <property type="entry name" value="TRNA SULFURTRANSFERASE"/>
    <property type="match status" value="1"/>
</dbReference>